<evidence type="ECO:0000256" key="1">
    <source>
        <dbReference type="ARBA" id="ARBA00004496"/>
    </source>
</evidence>
<dbReference type="PANTHER" id="PTHR43290">
    <property type="entry name" value="MEVALONATE KINASE"/>
    <property type="match status" value="1"/>
</dbReference>
<dbReference type="GO" id="GO:0046872">
    <property type="term" value="F:metal ion binding"/>
    <property type="evidence" value="ECO:0007669"/>
    <property type="project" value="UniProtKB-KW"/>
</dbReference>
<evidence type="ECO:0000256" key="9">
    <source>
        <dbReference type="ARBA" id="ARBA00022777"/>
    </source>
</evidence>
<gene>
    <name evidence="22" type="primary">ERG12</name>
    <name evidence="22" type="ORF">LPJ64_001271</name>
</gene>
<evidence type="ECO:0000256" key="10">
    <source>
        <dbReference type="ARBA" id="ARBA00022840"/>
    </source>
</evidence>
<dbReference type="Proteomes" id="UP001145021">
    <property type="component" value="Unassembled WGS sequence"/>
</dbReference>
<evidence type="ECO:0000259" key="20">
    <source>
        <dbReference type="Pfam" id="PF00288"/>
    </source>
</evidence>
<dbReference type="InterPro" id="IPR006205">
    <property type="entry name" value="Mev_gal_kin"/>
</dbReference>
<dbReference type="GO" id="GO:0005524">
    <property type="term" value="F:ATP binding"/>
    <property type="evidence" value="ECO:0007669"/>
    <property type="project" value="UniProtKB-KW"/>
</dbReference>
<comment type="catalytic activity">
    <reaction evidence="17">
        <text>(R)-mevalonate + ATP = (R)-5-phosphomevalonate + ADP + H(+)</text>
        <dbReference type="Rhea" id="RHEA:17065"/>
        <dbReference type="ChEBI" id="CHEBI:15378"/>
        <dbReference type="ChEBI" id="CHEBI:30616"/>
        <dbReference type="ChEBI" id="CHEBI:36464"/>
        <dbReference type="ChEBI" id="CHEBI:58146"/>
        <dbReference type="ChEBI" id="CHEBI:456216"/>
        <dbReference type="EC" id="2.7.1.36"/>
    </reaction>
    <physiologicalReaction direction="left-to-right" evidence="17">
        <dbReference type="Rhea" id="RHEA:17066"/>
    </physiologicalReaction>
</comment>
<evidence type="ECO:0000313" key="22">
    <source>
        <dbReference type="EMBL" id="KAJ1647359.1"/>
    </source>
</evidence>
<evidence type="ECO:0000256" key="3">
    <source>
        <dbReference type="ARBA" id="ARBA00012103"/>
    </source>
</evidence>
<evidence type="ECO:0000256" key="11">
    <source>
        <dbReference type="ARBA" id="ARBA00022842"/>
    </source>
</evidence>
<evidence type="ECO:0000256" key="17">
    <source>
        <dbReference type="ARBA" id="ARBA00029310"/>
    </source>
</evidence>
<evidence type="ECO:0000256" key="16">
    <source>
        <dbReference type="ARBA" id="ARBA00023221"/>
    </source>
</evidence>
<evidence type="ECO:0000256" key="12">
    <source>
        <dbReference type="ARBA" id="ARBA00022955"/>
    </source>
</evidence>
<comment type="pathway">
    <text evidence="18 19">Isoprenoid biosynthesis; isopentenyl diphosphate biosynthesis via mevalonate pathway; isopentenyl diphosphate from (R)-mevalonate: step 1/3.</text>
</comment>
<dbReference type="NCBIfam" id="TIGR00549">
    <property type="entry name" value="mevalon_kin"/>
    <property type="match status" value="1"/>
</dbReference>
<dbReference type="InterPro" id="IPR036554">
    <property type="entry name" value="GHMP_kinase_C_sf"/>
</dbReference>
<dbReference type="PROSITE" id="PS00627">
    <property type="entry name" value="GHMP_KINASES_ATP"/>
    <property type="match status" value="1"/>
</dbReference>
<keyword evidence="13 19" id="KW-0756">Sterol biosynthesis</keyword>
<comment type="function">
    <text evidence="19">Mevalonate kinase; part of the second module of ergosterol biosynthesis pathway that includes the middle steps of the pathway. The second module is carried out in the vacuole and involves the formation of farnesyl diphosphate, which is also an important intermediate in the biosynthesis of ubiquinone, dolichol, heme and prenylated proteins.</text>
</comment>
<comment type="subcellular location">
    <subcellularLocation>
        <location evidence="1 19">Cytoplasm</location>
    </subcellularLocation>
</comment>
<protein>
    <recommendedName>
        <fullName evidence="3 19">Mevalonate kinase</fullName>
        <shortName evidence="19">MK</shortName>
        <ecNumber evidence="3 19">2.7.1.36</ecNumber>
    </recommendedName>
</protein>
<dbReference type="Gene3D" id="3.30.230.10">
    <property type="match status" value="1"/>
</dbReference>
<feature type="domain" description="GHMP kinase N-terminal" evidence="20">
    <location>
        <begin position="118"/>
        <end position="202"/>
    </location>
</feature>
<dbReference type="FunFam" id="3.30.70.890:FF:000003">
    <property type="entry name" value="Mevalonate kinase"/>
    <property type="match status" value="1"/>
</dbReference>
<dbReference type="SUPFAM" id="SSF54211">
    <property type="entry name" value="Ribosomal protein S5 domain 2-like"/>
    <property type="match status" value="1"/>
</dbReference>
<evidence type="ECO:0000256" key="18">
    <source>
        <dbReference type="ARBA" id="ARBA00029438"/>
    </source>
</evidence>
<keyword evidence="15 19" id="KW-1207">Sterol metabolism</keyword>
<comment type="similarity">
    <text evidence="2 19">Belongs to the GHMP kinase family. Mevalonate kinase subfamily.</text>
</comment>
<keyword evidence="7" id="KW-0479">Metal-binding</keyword>
<name>A0A9W7XQD7_9FUNG</name>
<dbReference type="InterPro" id="IPR006204">
    <property type="entry name" value="GHMP_kinase_N_dom"/>
</dbReference>
<dbReference type="PRINTS" id="PR00959">
    <property type="entry name" value="MEVGALKINASE"/>
</dbReference>
<keyword evidence="6 19" id="KW-0808">Transferase</keyword>
<evidence type="ECO:0000259" key="21">
    <source>
        <dbReference type="Pfam" id="PF08544"/>
    </source>
</evidence>
<dbReference type="GO" id="GO:0005829">
    <property type="term" value="C:cytosol"/>
    <property type="evidence" value="ECO:0007669"/>
    <property type="project" value="TreeGrafter"/>
</dbReference>
<evidence type="ECO:0000256" key="2">
    <source>
        <dbReference type="ARBA" id="ARBA00006495"/>
    </source>
</evidence>
<sequence length="417" mass="43790">MVVAASKKTWTPFISSAPGKAILFGEHAVVYGKPAVAASVDMRAYALVTPRHDGLMHLVFPDISVDTVIRSSDIPSKEQTEVLLHPGDVAELLPPSLLKPEGAGRTAVMTFMFLCSALLTQQHREQGFSICVRSLLPVGAGLGSSAAFNIALASALLRLNGLVDRADSTEERELVNKWAFKGEQVAHGTPSGIDNSVATFGGFLQYTKGTAPVQLGSAHYLRVLICDTRVPKSTKALVAGVRVLRDAHPDAIDSVMDAIGSISLTAARMFRNARTPADALQNHLADAVRLNHALLVALGVSHPSLERVRDVAAAHSMPAKLTGAGGGGCALALIPPSATDGDIESVIRELSVEGIRCYPTVIGGCGVKITDAIAGKSVVAWLERKNMTGNLCSISNNDFALAIARFASMPSADFGAI</sequence>
<evidence type="ECO:0000256" key="5">
    <source>
        <dbReference type="ARBA" id="ARBA00022516"/>
    </source>
</evidence>
<dbReference type="InterPro" id="IPR013750">
    <property type="entry name" value="GHMP_kinase_C_dom"/>
</dbReference>
<dbReference type="AlphaFoldDB" id="A0A9W7XQD7"/>
<keyword evidence="23" id="KW-1185">Reference proteome</keyword>
<feature type="domain" description="GHMP kinase C-terminal" evidence="21">
    <location>
        <begin position="284"/>
        <end position="349"/>
    </location>
</feature>
<dbReference type="Pfam" id="PF08544">
    <property type="entry name" value="GHMP_kinases_C"/>
    <property type="match status" value="1"/>
</dbReference>
<keyword evidence="8 19" id="KW-0547">Nucleotide-binding</keyword>
<dbReference type="Pfam" id="PF00288">
    <property type="entry name" value="GHMP_kinases_N"/>
    <property type="match status" value="1"/>
</dbReference>
<evidence type="ECO:0000313" key="23">
    <source>
        <dbReference type="Proteomes" id="UP001145021"/>
    </source>
</evidence>
<keyword evidence="14 19" id="KW-0443">Lipid metabolism</keyword>
<dbReference type="InterPro" id="IPR006203">
    <property type="entry name" value="GHMP_knse_ATP-bd_CS"/>
</dbReference>
<evidence type="ECO:0000256" key="4">
    <source>
        <dbReference type="ARBA" id="ARBA00022490"/>
    </source>
</evidence>
<dbReference type="InterPro" id="IPR020568">
    <property type="entry name" value="Ribosomal_Su5_D2-typ_SF"/>
</dbReference>
<evidence type="ECO:0000256" key="15">
    <source>
        <dbReference type="ARBA" id="ARBA00023166"/>
    </source>
</evidence>
<dbReference type="SUPFAM" id="SSF55060">
    <property type="entry name" value="GHMP Kinase, C-terminal domain"/>
    <property type="match status" value="1"/>
</dbReference>
<keyword evidence="10 19" id="KW-0067">ATP-binding</keyword>
<organism evidence="22 23">
    <name type="scientific">Coemansia asiatica</name>
    <dbReference type="NCBI Taxonomy" id="1052880"/>
    <lineage>
        <taxon>Eukaryota</taxon>
        <taxon>Fungi</taxon>
        <taxon>Fungi incertae sedis</taxon>
        <taxon>Zoopagomycota</taxon>
        <taxon>Kickxellomycotina</taxon>
        <taxon>Kickxellomycetes</taxon>
        <taxon>Kickxellales</taxon>
        <taxon>Kickxellaceae</taxon>
        <taxon>Coemansia</taxon>
    </lineage>
</organism>
<evidence type="ECO:0000256" key="8">
    <source>
        <dbReference type="ARBA" id="ARBA00022741"/>
    </source>
</evidence>
<evidence type="ECO:0000256" key="6">
    <source>
        <dbReference type="ARBA" id="ARBA00022679"/>
    </source>
</evidence>
<dbReference type="Gene3D" id="3.30.70.890">
    <property type="entry name" value="GHMP kinase, C-terminal domain"/>
    <property type="match status" value="1"/>
</dbReference>
<dbReference type="PANTHER" id="PTHR43290:SF2">
    <property type="entry name" value="MEVALONATE KINASE"/>
    <property type="match status" value="1"/>
</dbReference>
<evidence type="ECO:0000256" key="13">
    <source>
        <dbReference type="ARBA" id="ARBA00023011"/>
    </source>
</evidence>
<keyword evidence="4 19" id="KW-0963">Cytoplasm</keyword>
<keyword evidence="12 19" id="KW-0752">Steroid biosynthesis</keyword>
<keyword evidence="16 19" id="KW-0753">Steroid metabolism</keyword>
<dbReference type="EMBL" id="JANBOH010000032">
    <property type="protein sequence ID" value="KAJ1647359.1"/>
    <property type="molecule type" value="Genomic_DNA"/>
</dbReference>
<accession>A0A9W7XQD7</accession>
<evidence type="ECO:0000256" key="14">
    <source>
        <dbReference type="ARBA" id="ARBA00023098"/>
    </source>
</evidence>
<keyword evidence="11" id="KW-0460">Magnesium</keyword>
<evidence type="ECO:0000256" key="19">
    <source>
        <dbReference type="RuleBase" id="RU363087"/>
    </source>
</evidence>
<evidence type="ECO:0000256" key="7">
    <source>
        <dbReference type="ARBA" id="ARBA00022723"/>
    </source>
</evidence>
<dbReference type="GO" id="GO:0019287">
    <property type="term" value="P:isopentenyl diphosphate biosynthetic process, mevalonate pathway"/>
    <property type="evidence" value="ECO:0007669"/>
    <property type="project" value="TreeGrafter"/>
</dbReference>
<dbReference type="InterPro" id="IPR014721">
    <property type="entry name" value="Ribsml_uS5_D2-typ_fold_subgr"/>
</dbReference>
<dbReference type="GO" id="GO:0004496">
    <property type="term" value="F:mevalonate kinase activity"/>
    <property type="evidence" value="ECO:0007669"/>
    <property type="project" value="UniProtKB-EC"/>
</dbReference>
<proteinExistence type="inferred from homology"/>
<keyword evidence="5 19" id="KW-0444">Lipid biosynthesis</keyword>
<comment type="caution">
    <text evidence="22">The sequence shown here is derived from an EMBL/GenBank/DDBJ whole genome shotgun (WGS) entry which is preliminary data.</text>
</comment>
<dbReference type="EC" id="2.7.1.36" evidence="3 19"/>
<reference evidence="22" key="1">
    <citation type="submission" date="2022-07" db="EMBL/GenBank/DDBJ databases">
        <title>Phylogenomic reconstructions and comparative analyses of Kickxellomycotina fungi.</title>
        <authorList>
            <person name="Reynolds N.K."/>
            <person name="Stajich J.E."/>
            <person name="Barry K."/>
            <person name="Grigoriev I.V."/>
            <person name="Crous P."/>
            <person name="Smith M.E."/>
        </authorList>
    </citation>
    <scope>NUCLEOTIDE SEQUENCE</scope>
    <source>
        <strain evidence="22">NBRC 105413</strain>
    </source>
</reference>
<keyword evidence="9 19" id="KW-0418">Kinase</keyword>
<dbReference type="GO" id="GO:0006696">
    <property type="term" value="P:ergosterol biosynthetic process"/>
    <property type="evidence" value="ECO:0007669"/>
    <property type="project" value="TreeGrafter"/>
</dbReference>